<dbReference type="InterPro" id="IPR033434">
    <property type="entry name" value="MucB/RseB_N"/>
</dbReference>
<protein>
    <recommendedName>
        <fullName evidence="1">MucB/RseB N-terminal domain-containing protein</fullName>
    </recommendedName>
</protein>
<dbReference type="EMBL" id="CP063196">
    <property type="protein sequence ID" value="UOE22219.1"/>
    <property type="molecule type" value="Genomic_DNA"/>
</dbReference>
<name>A0AA97M1R3_9ACTN</name>
<accession>A0AA97M1R3</accession>
<dbReference type="KEGG" id="thao:NI17_023270"/>
<keyword evidence="3" id="KW-1185">Reference proteome</keyword>
<evidence type="ECO:0000313" key="3">
    <source>
        <dbReference type="Proteomes" id="UP000265719"/>
    </source>
</evidence>
<sequence length="341" mass="36406">MLCVLLCLIAVTVAADSRAVPPAERRGGDGMAILRRAVELDDGLHYAGVRSLSWRDSAGRTETTLLHVLHRPEVGTLVRPVRETGGGTDVLVGSGAWGDPDGAVLAVLESNFWVDADGAEKVGERSALRVTARRDNGQLAARFWVDEATGLLLRREVYDTDGELAQAGVFESIRFGADAVAAADDTAQSDTTVVSRPWGDELDERELDLLRSDGWALPEQLPWGFTLVEARSTGSGSNRVTHLTYSDGICVISVFTQRGSLGAGAVSGLRAVEEDGALVHVADEGGQHQRMWEADGFVHTVLADAPEGIVSGALRTLPPPDGTGFWARVGRGLDRMGTWLE</sequence>
<feature type="domain" description="MucB/RseB N-terminal" evidence="1">
    <location>
        <begin position="108"/>
        <end position="178"/>
    </location>
</feature>
<gene>
    <name evidence="2" type="ORF">NI17_023270</name>
</gene>
<reference evidence="2" key="1">
    <citation type="submission" date="2020-10" db="EMBL/GenBank/DDBJ databases">
        <title>De novo genome project of the cellulose decomposer Thermobifida halotolerans type strain.</title>
        <authorList>
            <person name="Nagy I."/>
            <person name="Horvath B."/>
            <person name="Kukolya J."/>
            <person name="Nagy I."/>
            <person name="Orsini M."/>
        </authorList>
    </citation>
    <scope>NUCLEOTIDE SEQUENCE</scope>
    <source>
        <strain evidence="2">DSM 44931</strain>
    </source>
</reference>
<dbReference type="Gene3D" id="3.30.200.100">
    <property type="entry name" value="MucB/RseB, C-terminal domain"/>
    <property type="match status" value="1"/>
</dbReference>
<dbReference type="InterPro" id="IPR038484">
    <property type="entry name" value="MucB/RseB_C_sf"/>
</dbReference>
<evidence type="ECO:0000313" key="2">
    <source>
        <dbReference type="EMBL" id="UOE22219.1"/>
    </source>
</evidence>
<proteinExistence type="predicted"/>
<organism evidence="2 3">
    <name type="scientific">Thermobifida halotolerans</name>
    <dbReference type="NCBI Taxonomy" id="483545"/>
    <lineage>
        <taxon>Bacteria</taxon>
        <taxon>Bacillati</taxon>
        <taxon>Actinomycetota</taxon>
        <taxon>Actinomycetes</taxon>
        <taxon>Streptosporangiales</taxon>
        <taxon>Nocardiopsidaceae</taxon>
        <taxon>Thermobifida</taxon>
    </lineage>
</organism>
<dbReference type="Gene3D" id="2.50.20.10">
    <property type="entry name" value="Lipoprotein localisation LolA/LolB/LppX"/>
    <property type="match status" value="1"/>
</dbReference>
<evidence type="ECO:0000259" key="1">
    <source>
        <dbReference type="Pfam" id="PF03888"/>
    </source>
</evidence>
<dbReference type="Proteomes" id="UP000265719">
    <property type="component" value="Chromosome"/>
</dbReference>
<dbReference type="AlphaFoldDB" id="A0AA97M1R3"/>
<dbReference type="Pfam" id="PF03888">
    <property type="entry name" value="MucB_RseB"/>
    <property type="match status" value="1"/>
</dbReference>